<evidence type="ECO:0000256" key="1">
    <source>
        <dbReference type="SAM" id="Phobius"/>
    </source>
</evidence>
<keyword evidence="3" id="KW-1185">Reference proteome</keyword>
<evidence type="ECO:0000313" key="3">
    <source>
        <dbReference type="Proteomes" id="UP001524435"/>
    </source>
</evidence>
<feature type="transmembrane region" description="Helical" evidence="1">
    <location>
        <begin position="122"/>
        <end position="150"/>
    </location>
</feature>
<gene>
    <name evidence="2" type="ORF">NE663_03980</name>
</gene>
<dbReference type="Proteomes" id="UP001524435">
    <property type="component" value="Unassembled WGS sequence"/>
</dbReference>
<proteinExistence type="predicted"/>
<dbReference type="EMBL" id="JANGCH010000004">
    <property type="protein sequence ID" value="MCQ5121415.1"/>
    <property type="molecule type" value="Genomic_DNA"/>
</dbReference>
<organism evidence="2 3">
    <name type="scientific">Massilicoli timonensis</name>
    <dbReference type="NCBI Taxonomy" id="2015901"/>
    <lineage>
        <taxon>Bacteria</taxon>
        <taxon>Bacillati</taxon>
        <taxon>Bacillota</taxon>
        <taxon>Erysipelotrichia</taxon>
        <taxon>Erysipelotrichales</taxon>
        <taxon>Erysipelotrichaceae</taxon>
        <taxon>Massilicoli</taxon>
    </lineage>
</organism>
<feature type="transmembrane region" description="Helical" evidence="1">
    <location>
        <begin position="92"/>
        <end position="110"/>
    </location>
</feature>
<evidence type="ECO:0000313" key="2">
    <source>
        <dbReference type="EMBL" id="MCQ5121415.1"/>
    </source>
</evidence>
<name>A0ABT1SJM7_9FIRM</name>
<keyword evidence="1" id="KW-0812">Transmembrane</keyword>
<keyword evidence="1" id="KW-0472">Membrane</keyword>
<comment type="caution">
    <text evidence="2">The sequence shown here is derived from an EMBL/GenBank/DDBJ whole genome shotgun (WGS) entry which is preliminary data.</text>
</comment>
<sequence length="175" mass="20169">MILLSLWIADQICHKASLAPIYQKMMMAWCVSFSMRYAPFVTVKETWAWCIGIWMLVLAAQDLASMKVDAWKLDVMCFLAFVYWYMQGACLLDLSVSIILPLFFIIGNHFRKMIGSADITLIWISCWMFGFDGLLAMILVASLSMLVIWLFDRRSYYPFVPALAFAMQVMLRIGV</sequence>
<feature type="transmembrane region" description="Helical" evidence="1">
    <location>
        <begin position="46"/>
        <end position="63"/>
    </location>
</feature>
<keyword evidence="1" id="KW-1133">Transmembrane helix</keyword>
<dbReference type="RefSeq" id="WP_178199973.1">
    <property type="nucleotide sequence ID" value="NZ_CANTYB010000106.1"/>
</dbReference>
<accession>A0ABT1SJM7</accession>
<feature type="transmembrane region" description="Helical" evidence="1">
    <location>
        <begin position="156"/>
        <end position="174"/>
    </location>
</feature>
<evidence type="ECO:0008006" key="4">
    <source>
        <dbReference type="Google" id="ProtNLM"/>
    </source>
</evidence>
<protein>
    <recommendedName>
        <fullName evidence="4">Prepilin type IV endopeptidase peptidase domain-containing protein</fullName>
    </recommendedName>
</protein>
<reference evidence="2 3" key="1">
    <citation type="submission" date="2022-06" db="EMBL/GenBank/DDBJ databases">
        <title>Isolation of gut microbiota from human fecal samples.</title>
        <authorList>
            <person name="Pamer E.G."/>
            <person name="Barat B."/>
            <person name="Waligurski E."/>
            <person name="Medina S."/>
            <person name="Paddock L."/>
            <person name="Mostad J."/>
        </authorList>
    </citation>
    <scope>NUCLEOTIDE SEQUENCE [LARGE SCALE GENOMIC DNA]</scope>
    <source>
        <strain evidence="2 3">DFI.6.1</strain>
    </source>
</reference>